<dbReference type="InterPro" id="IPR001901">
    <property type="entry name" value="Translocase_SecE/Sec61-g"/>
</dbReference>
<dbReference type="InterPro" id="IPR005807">
    <property type="entry name" value="SecE_bac"/>
</dbReference>
<dbReference type="Gene3D" id="1.20.5.1030">
    <property type="entry name" value="Preprotein translocase secy subunit"/>
    <property type="match status" value="1"/>
</dbReference>
<keyword evidence="2 9" id="KW-0813">Transport</keyword>
<dbReference type="PANTHER" id="PTHR33910:SF1">
    <property type="entry name" value="PROTEIN TRANSLOCASE SUBUNIT SECE"/>
    <property type="match status" value="1"/>
</dbReference>
<dbReference type="HAMAP" id="MF_00422">
    <property type="entry name" value="SecE"/>
    <property type="match status" value="1"/>
</dbReference>
<dbReference type="GO" id="GO:0043952">
    <property type="term" value="P:protein transport by the Sec complex"/>
    <property type="evidence" value="ECO:0007669"/>
    <property type="project" value="UniProtKB-UniRule"/>
</dbReference>
<evidence type="ECO:0000256" key="5">
    <source>
        <dbReference type="ARBA" id="ARBA00022927"/>
    </source>
</evidence>
<dbReference type="InterPro" id="IPR038379">
    <property type="entry name" value="SecE_sf"/>
</dbReference>
<name>A0A832GNU5_9BACT</name>
<comment type="subunit">
    <text evidence="9">Component of the Sec protein translocase complex. Heterotrimer consisting of SecY, SecE and SecG subunits. The heterotrimers can form oligomers, although 1 heterotrimer is thought to be able to translocate proteins. Interacts with the ribosome. Interacts with SecDF, and other proteins may be involved. Interacts with SecA.</text>
</comment>
<keyword evidence="7 9" id="KW-0811">Translocation</keyword>
<dbReference type="AlphaFoldDB" id="A0A832GNU5"/>
<evidence type="ECO:0000256" key="3">
    <source>
        <dbReference type="ARBA" id="ARBA00022475"/>
    </source>
</evidence>
<reference evidence="10" key="1">
    <citation type="journal article" date="2020" name="mSystems">
        <title>Genome- and Community-Level Interaction Insights into Carbon Utilization and Element Cycling Functions of Hydrothermarchaeota in Hydrothermal Sediment.</title>
        <authorList>
            <person name="Zhou Z."/>
            <person name="Liu Y."/>
            <person name="Xu W."/>
            <person name="Pan J."/>
            <person name="Luo Z.H."/>
            <person name="Li M."/>
        </authorList>
    </citation>
    <scope>NUCLEOTIDE SEQUENCE [LARGE SCALE GENOMIC DNA]</scope>
    <source>
        <strain evidence="10">SpSt-605</strain>
    </source>
</reference>
<proteinExistence type="inferred from homology"/>
<accession>A0A832GNU5</accession>
<dbReference type="GO" id="GO:0009306">
    <property type="term" value="P:protein secretion"/>
    <property type="evidence" value="ECO:0007669"/>
    <property type="project" value="UniProtKB-UniRule"/>
</dbReference>
<keyword evidence="8 9" id="KW-0472">Membrane</keyword>
<comment type="function">
    <text evidence="9">Essential subunit of the Sec protein translocation channel SecYEG. Clamps together the 2 halves of SecY. May contact the channel plug during translocation.</text>
</comment>
<keyword evidence="5 9" id="KW-0653">Protein transport</keyword>
<gene>
    <name evidence="9 10" type="primary">secE</name>
    <name evidence="10" type="ORF">ENT73_03475</name>
</gene>
<dbReference type="PANTHER" id="PTHR33910">
    <property type="entry name" value="PROTEIN TRANSLOCASE SUBUNIT SECE"/>
    <property type="match status" value="1"/>
</dbReference>
<keyword evidence="4 9" id="KW-0812">Transmembrane</keyword>
<evidence type="ECO:0000256" key="7">
    <source>
        <dbReference type="ARBA" id="ARBA00023010"/>
    </source>
</evidence>
<dbReference type="Pfam" id="PF00584">
    <property type="entry name" value="SecE"/>
    <property type="match status" value="1"/>
</dbReference>
<feature type="transmembrane region" description="Helical" evidence="9">
    <location>
        <begin position="42"/>
        <end position="62"/>
    </location>
</feature>
<comment type="caution">
    <text evidence="10">The sequence shown here is derived from an EMBL/GenBank/DDBJ whole genome shotgun (WGS) entry which is preliminary data.</text>
</comment>
<evidence type="ECO:0000256" key="4">
    <source>
        <dbReference type="ARBA" id="ARBA00022692"/>
    </source>
</evidence>
<evidence type="ECO:0000256" key="8">
    <source>
        <dbReference type="ARBA" id="ARBA00023136"/>
    </source>
</evidence>
<keyword evidence="3 9" id="KW-1003">Cell membrane</keyword>
<evidence type="ECO:0000313" key="10">
    <source>
        <dbReference type="EMBL" id="HGV55129.1"/>
    </source>
</evidence>
<dbReference type="GO" id="GO:0006605">
    <property type="term" value="P:protein targeting"/>
    <property type="evidence" value="ECO:0007669"/>
    <property type="project" value="UniProtKB-UniRule"/>
</dbReference>
<comment type="similarity">
    <text evidence="9">Belongs to the SecE/SEC61-gamma family.</text>
</comment>
<evidence type="ECO:0000256" key="9">
    <source>
        <dbReference type="HAMAP-Rule" id="MF_00422"/>
    </source>
</evidence>
<sequence>MSEVIKKGLTEGKINPIDRSVKFLKEVKSEAKKITWAGRKQVLMSSLMVILLSLFIGAYLGLLDMIYNFVITLLVS</sequence>
<dbReference type="GO" id="GO:0005886">
    <property type="term" value="C:plasma membrane"/>
    <property type="evidence" value="ECO:0007669"/>
    <property type="project" value="UniProtKB-SubCell"/>
</dbReference>
<dbReference type="NCBIfam" id="TIGR00964">
    <property type="entry name" value="secE_bact"/>
    <property type="match status" value="1"/>
</dbReference>
<evidence type="ECO:0000256" key="1">
    <source>
        <dbReference type="ARBA" id="ARBA00004370"/>
    </source>
</evidence>
<evidence type="ECO:0000256" key="2">
    <source>
        <dbReference type="ARBA" id="ARBA00022448"/>
    </source>
</evidence>
<keyword evidence="6 9" id="KW-1133">Transmembrane helix</keyword>
<dbReference type="GO" id="GO:0008320">
    <property type="term" value="F:protein transmembrane transporter activity"/>
    <property type="evidence" value="ECO:0007669"/>
    <property type="project" value="UniProtKB-UniRule"/>
</dbReference>
<protein>
    <recommendedName>
        <fullName evidence="9">Protein translocase subunit SecE</fullName>
    </recommendedName>
</protein>
<evidence type="ECO:0000256" key="6">
    <source>
        <dbReference type="ARBA" id="ARBA00022989"/>
    </source>
</evidence>
<comment type="subcellular location">
    <subcellularLocation>
        <location evidence="9">Cell membrane</location>
        <topology evidence="9">Single-pass membrane protein</topology>
    </subcellularLocation>
    <subcellularLocation>
        <location evidence="1">Membrane</location>
    </subcellularLocation>
</comment>
<organism evidence="10">
    <name type="scientific">Caldimicrobium thiodismutans</name>
    <dbReference type="NCBI Taxonomy" id="1653476"/>
    <lineage>
        <taxon>Bacteria</taxon>
        <taxon>Pseudomonadati</taxon>
        <taxon>Thermodesulfobacteriota</taxon>
        <taxon>Thermodesulfobacteria</taxon>
        <taxon>Thermodesulfobacteriales</taxon>
        <taxon>Thermodesulfobacteriaceae</taxon>
        <taxon>Caldimicrobium</taxon>
    </lineage>
</organism>
<dbReference type="GO" id="GO:0065002">
    <property type="term" value="P:intracellular protein transmembrane transport"/>
    <property type="evidence" value="ECO:0007669"/>
    <property type="project" value="UniProtKB-UniRule"/>
</dbReference>
<dbReference type="EMBL" id="DSZU01000058">
    <property type="protein sequence ID" value="HGV55129.1"/>
    <property type="molecule type" value="Genomic_DNA"/>
</dbReference>